<keyword evidence="2" id="KW-0067">ATP-binding</keyword>
<protein>
    <submittedName>
        <fullName evidence="2">Helicase-primase subunit</fullName>
    </submittedName>
</protein>
<dbReference type="Proteomes" id="UP000289908">
    <property type="component" value="Segment"/>
</dbReference>
<keyword evidence="3" id="KW-1185">Reference proteome</keyword>
<dbReference type="GO" id="GO:0004386">
    <property type="term" value="F:helicase activity"/>
    <property type="evidence" value="ECO:0007669"/>
    <property type="project" value="UniProtKB-KW"/>
</dbReference>
<dbReference type="Pfam" id="PF05774">
    <property type="entry name" value="Herpes_heli_pri"/>
    <property type="match status" value="1"/>
</dbReference>
<evidence type="ECO:0000313" key="3">
    <source>
        <dbReference type="Proteomes" id="UP000289908"/>
    </source>
</evidence>
<feature type="domain" description="Herpesvirus helicase-primase complex component" evidence="1">
    <location>
        <begin position="535"/>
        <end position="662"/>
    </location>
</feature>
<evidence type="ECO:0000259" key="1">
    <source>
        <dbReference type="Pfam" id="PF05774"/>
    </source>
</evidence>
<dbReference type="Pfam" id="PF03324">
    <property type="entry name" value="Herpes_HEPA"/>
    <property type="match status" value="1"/>
</dbReference>
<sequence length="662" mass="76359">MSQTRVTSGRLLGVYFYNVLKEAKLIIWYVSYSPCDNHQTTDFVFVIEELSVQRLLSMPCDSFKPTTHELGLQTILWEQHLRRENPWIRKLYSFSTHRLLFEEDESKVLVGLEVRDPDTTPPGEDPHLKGGYLLSKSSQFFSTSRQSPFSIGNQERGDQCHGHKSGDPWFHLMTENMTVSDIDIFIKTSRGVYDCHSQDTEDEEPACKQPKIEKLHITDIFQTSDHVVTFGSHVLCLRVVRTDFQILWTNSESVWNCCLAEFFRVLHRKLFSNFQGLVPVYTYVFPTAIHKGSPFPPYFPSFPFTRILFHTPEKISAKNLNKSFSPQGAILLHWHPFFRSPLGDSILTESIVDSPQNPGRPLWPLWVSELNPKLQDDGEEGKQSDTMHLTYRHRMFIVNFTHVLYESLGLHPESRELSLNNVLELGSEIYVNLLNTTYNTLLTRILQWAAMSGLVWVAINKCQVFLCSTTDDATEKDLITVQNSLKNILLDLKLNTELALDCREQDAAVFLRRKSHIFFGELSNNTSDAEHCTTWLESLNRALSLYLAQRPDFNLLDVLKQLTVIYFQERFNTSFWLVGEEFLSSIPVQPVLPIDCIQPRKYLFTKDGCICWHPSLQLPVNIDFMTYFQETIQCLNQCHTDPLLKSHTQIGIESLESILSLL</sequence>
<dbReference type="InterPro" id="IPR004996">
    <property type="entry name" value="HSV_HEPA"/>
</dbReference>
<dbReference type="RefSeq" id="YP_009551850.1">
    <property type="nucleotide sequence ID" value="NC_040539.1"/>
</dbReference>
<proteinExistence type="predicted"/>
<name>A0A2Z5U653_9GAMA</name>
<organism evidence="2">
    <name type="scientific">Rhinolophus gammaherpesvirus 1</name>
    <dbReference type="NCBI Taxonomy" id="2054179"/>
    <lineage>
        <taxon>Viruses</taxon>
        <taxon>Duplodnaviria</taxon>
        <taxon>Heunggongvirae</taxon>
        <taxon>Peploviricota</taxon>
        <taxon>Herviviricetes</taxon>
        <taxon>Herpesvirales</taxon>
        <taxon>Orthoherpesviridae</taxon>
        <taxon>Gammaherpesvirinae</taxon>
        <taxon>Percavirus</taxon>
        <taxon>Percavirus rhinolophidgamma1</taxon>
    </lineage>
</organism>
<evidence type="ECO:0000313" key="2">
    <source>
        <dbReference type="EMBL" id="BBB06489.1"/>
    </source>
</evidence>
<dbReference type="OrthoDB" id="10682at10239"/>
<dbReference type="InterPro" id="IPR008650">
    <property type="entry name" value="Helicase-primas_cplx_Herpesvir"/>
</dbReference>
<dbReference type="GO" id="GO:0019079">
    <property type="term" value="P:viral genome replication"/>
    <property type="evidence" value="ECO:0007669"/>
    <property type="project" value="InterPro"/>
</dbReference>
<dbReference type="EMBL" id="LC333428">
    <property type="protein sequence ID" value="BBB06489.1"/>
    <property type="molecule type" value="Genomic_DNA"/>
</dbReference>
<accession>A0A2Z5U653</accession>
<keyword evidence="2" id="KW-0378">Hydrolase</keyword>
<reference evidence="2" key="1">
    <citation type="submission" date="2017-11" db="EMBL/GenBank/DDBJ databases">
        <title>Complete genome of Rhinolophus gammaherpesvirus-1.</title>
        <authorList>
            <person name="Maeda K."/>
            <person name="Noguchi K."/>
        </authorList>
    </citation>
    <scope>NUCLEOTIDE SEQUENCE [LARGE SCALE GENOMIC DNA]</scope>
    <source>
        <strain evidence="2">BV1</strain>
    </source>
</reference>
<dbReference type="GeneID" id="41701480"/>
<keyword evidence="2" id="KW-0347">Helicase</keyword>
<keyword evidence="2" id="KW-0547">Nucleotide-binding</keyword>
<dbReference type="KEGG" id="vg:41701480"/>
<gene>
    <name evidence="2" type="primary">ORF43</name>
</gene>